<dbReference type="InterPro" id="IPR029058">
    <property type="entry name" value="AB_hydrolase_fold"/>
</dbReference>
<keyword evidence="9" id="KW-1185">Reference proteome</keyword>
<keyword evidence="7" id="KW-1133">Transmembrane helix</keyword>
<evidence type="ECO:0000313" key="8">
    <source>
        <dbReference type="EMBL" id="OAE35252.1"/>
    </source>
</evidence>
<dbReference type="AlphaFoldDB" id="A0A176WSK0"/>
<evidence type="ECO:0000256" key="7">
    <source>
        <dbReference type="SAM" id="Phobius"/>
    </source>
</evidence>
<accession>A0A176WSK0</accession>
<dbReference type="PANTHER" id="PTHR48182:SF2">
    <property type="entry name" value="PROTEIN SERAC1"/>
    <property type="match status" value="1"/>
</dbReference>
<feature type="transmembrane region" description="Helical" evidence="7">
    <location>
        <begin position="247"/>
        <end position="269"/>
    </location>
</feature>
<keyword evidence="6 7" id="KW-0472">Membrane</keyword>
<name>A0A176WSK0_MARPO</name>
<dbReference type="InterPro" id="IPR052374">
    <property type="entry name" value="SERAC1"/>
</dbReference>
<dbReference type="SUPFAM" id="SSF53474">
    <property type="entry name" value="alpha/beta-Hydrolases"/>
    <property type="match status" value="1"/>
</dbReference>
<dbReference type="Proteomes" id="UP000077202">
    <property type="component" value="Unassembled WGS sequence"/>
</dbReference>
<dbReference type="Gene3D" id="3.40.50.1820">
    <property type="entry name" value="alpha/beta hydrolase"/>
    <property type="match status" value="1"/>
</dbReference>
<evidence type="ECO:0000256" key="2">
    <source>
        <dbReference type="ARBA" id="ARBA00004240"/>
    </source>
</evidence>
<comment type="subcellular location">
    <subcellularLocation>
        <location evidence="2">Endoplasmic reticulum</location>
    </subcellularLocation>
    <subcellularLocation>
        <location evidence="3">Membrane</location>
    </subcellularLocation>
    <subcellularLocation>
        <location evidence="1">Mitochondrion</location>
    </subcellularLocation>
</comment>
<dbReference type="GO" id="GO:0005783">
    <property type="term" value="C:endoplasmic reticulum"/>
    <property type="evidence" value="ECO:0007669"/>
    <property type="project" value="UniProtKB-SubCell"/>
</dbReference>
<evidence type="ECO:0008006" key="10">
    <source>
        <dbReference type="Google" id="ProtNLM"/>
    </source>
</evidence>
<protein>
    <recommendedName>
        <fullName evidence="10">GPI inositol-deacylase</fullName>
    </recommendedName>
</protein>
<evidence type="ECO:0000256" key="6">
    <source>
        <dbReference type="ARBA" id="ARBA00023136"/>
    </source>
</evidence>
<keyword evidence="4" id="KW-0256">Endoplasmic reticulum</keyword>
<comment type="caution">
    <text evidence="8">The sequence shown here is derived from an EMBL/GenBank/DDBJ whole genome shotgun (WGS) entry which is preliminary data.</text>
</comment>
<dbReference type="GO" id="GO:0016020">
    <property type="term" value="C:membrane"/>
    <property type="evidence" value="ECO:0007669"/>
    <property type="project" value="UniProtKB-SubCell"/>
</dbReference>
<sequence length="271" mass="30806">MGSSRKLRFRRSLKENAVSLPPADSATAALRVNRLTDSIYELYNPGVESSLDIVFFHGLQLSHTSDACITTWRSRGSQKEVWPMTWLPKEFPKARILSVNYDAYIKTSAEHGRLDLYNTAESLMANLRIAKVGQHPVILVGHSYGGLVIKQLCYEAHMRQTLRGEDDEFLHYVRGVFFYGTPHHGSSFLSNPNRTHLRDPSPLLEMVKVLCAESARLHEWFDALRLMHKWRIAAVGESRLTTILTPVSVRLICVHDVTCLFFILLVLLLTC</sequence>
<reference evidence="8" key="1">
    <citation type="submission" date="2016-03" db="EMBL/GenBank/DDBJ databases">
        <title>Mechanisms controlling the formation of the plant cell surface in tip-growing cells are functionally conserved among land plants.</title>
        <authorList>
            <person name="Honkanen S."/>
            <person name="Jones V.A."/>
            <person name="Morieri G."/>
            <person name="Champion C."/>
            <person name="Hetherington A.J."/>
            <person name="Kelly S."/>
            <person name="Saint-Marcoux D."/>
            <person name="Proust H."/>
            <person name="Prescott H."/>
            <person name="Dolan L."/>
        </authorList>
    </citation>
    <scope>NUCLEOTIDE SEQUENCE [LARGE SCALE GENOMIC DNA]</scope>
    <source>
        <tissue evidence="8">Whole gametophyte</tissue>
    </source>
</reference>
<gene>
    <name evidence="8" type="ORF">AXG93_1114s1000</name>
</gene>
<dbReference type="PANTHER" id="PTHR48182">
    <property type="entry name" value="PROTEIN SERAC1"/>
    <property type="match status" value="1"/>
</dbReference>
<evidence type="ECO:0000256" key="4">
    <source>
        <dbReference type="ARBA" id="ARBA00022824"/>
    </source>
</evidence>
<proteinExistence type="predicted"/>
<evidence type="ECO:0000256" key="1">
    <source>
        <dbReference type="ARBA" id="ARBA00004173"/>
    </source>
</evidence>
<dbReference type="GO" id="GO:0005739">
    <property type="term" value="C:mitochondrion"/>
    <property type="evidence" value="ECO:0007669"/>
    <property type="project" value="UniProtKB-SubCell"/>
</dbReference>
<evidence type="ECO:0000313" key="9">
    <source>
        <dbReference type="Proteomes" id="UP000077202"/>
    </source>
</evidence>
<keyword evidence="5" id="KW-0496">Mitochondrion</keyword>
<keyword evidence="7" id="KW-0812">Transmembrane</keyword>
<evidence type="ECO:0000256" key="3">
    <source>
        <dbReference type="ARBA" id="ARBA00004370"/>
    </source>
</evidence>
<organism evidence="8 9">
    <name type="scientific">Marchantia polymorpha subsp. ruderalis</name>
    <dbReference type="NCBI Taxonomy" id="1480154"/>
    <lineage>
        <taxon>Eukaryota</taxon>
        <taxon>Viridiplantae</taxon>
        <taxon>Streptophyta</taxon>
        <taxon>Embryophyta</taxon>
        <taxon>Marchantiophyta</taxon>
        <taxon>Marchantiopsida</taxon>
        <taxon>Marchantiidae</taxon>
        <taxon>Marchantiales</taxon>
        <taxon>Marchantiaceae</taxon>
        <taxon>Marchantia</taxon>
    </lineage>
</organism>
<evidence type="ECO:0000256" key="5">
    <source>
        <dbReference type="ARBA" id="ARBA00023128"/>
    </source>
</evidence>
<dbReference type="EMBL" id="LVLJ01000213">
    <property type="protein sequence ID" value="OAE35252.1"/>
    <property type="molecule type" value="Genomic_DNA"/>
</dbReference>